<evidence type="ECO:0000313" key="1">
    <source>
        <dbReference type="EMBL" id="CAF1377774.1"/>
    </source>
</evidence>
<organism evidence="1 3">
    <name type="scientific">Didymodactylos carnosus</name>
    <dbReference type="NCBI Taxonomy" id="1234261"/>
    <lineage>
        <taxon>Eukaryota</taxon>
        <taxon>Metazoa</taxon>
        <taxon>Spiralia</taxon>
        <taxon>Gnathifera</taxon>
        <taxon>Rotifera</taxon>
        <taxon>Eurotatoria</taxon>
        <taxon>Bdelloidea</taxon>
        <taxon>Philodinida</taxon>
        <taxon>Philodinidae</taxon>
        <taxon>Didymodactylos</taxon>
    </lineage>
</organism>
<comment type="caution">
    <text evidence="1">The sequence shown here is derived from an EMBL/GenBank/DDBJ whole genome shotgun (WGS) entry which is preliminary data.</text>
</comment>
<keyword evidence="3" id="KW-1185">Reference proteome</keyword>
<dbReference type="EMBL" id="CAJNOQ010016264">
    <property type="protein sequence ID" value="CAF1377774.1"/>
    <property type="molecule type" value="Genomic_DNA"/>
</dbReference>
<dbReference type="EMBL" id="CAJOBC010079476">
    <property type="protein sequence ID" value="CAF4269831.1"/>
    <property type="molecule type" value="Genomic_DNA"/>
</dbReference>
<accession>A0A815J5B6</accession>
<reference evidence="1" key="1">
    <citation type="submission" date="2021-02" db="EMBL/GenBank/DDBJ databases">
        <authorList>
            <person name="Nowell W R."/>
        </authorList>
    </citation>
    <scope>NUCLEOTIDE SEQUENCE</scope>
</reference>
<evidence type="ECO:0000313" key="3">
    <source>
        <dbReference type="Proteomes" id="UP000663829"/>
    </source>
</evidence>
<evidence type="ECO:0000313" key="2">
    <source>
        <dbReference type="EMBL" id="CAF4269831.1"/>
    </source>
</evidence>
<name>A0A815J5B6_9BILA</name>
<sequence length="71" mass="8051">MPELGSIQNCCTTTSVKSRIFQLLMRIGRRRATGFSAMDFRQRPDFSGSSALPKFTRMLGNIAEIPLEVWQ</sequence>
<proteinExistence type="predicted"/>
<gene>
    <name evidence="1" type="ORF">GPM918_LOCUS32178</name>
    <name evidence="2" type="ORF">SRO942_LOCUS32842</name>
</gene>
<dbReference type="AlphaFoldDB" id="A0A815J5B6"/>
<dbReference type="Proteomes" id="UP000663829">
    <property type="component" value="Unassembled WGS sequence"/>
</dbReference>
<dbReference type="Proteomes" id="UP000681722">
    <property type="component" value="Unassembled WGS sequence"/>
</dbReference>
<protein>
    <submittedName>
        <fullName evidence="1">Uncharacterized protein</fullName>
    </submittedName>
</protein>